<gene>
    <name evidence="1" type="ORF">DRB17_13380</name>
</gene>
<sequence>MTDGRRLARLRLDLDRHDSARAAAAQFLDQLAAATNDARYSRAAGHIRGSNGGRQPCGDDETALHEMRWLLESGKARSIRDAARKTAATMNSITALESVEDRLRRKYRKKFGSV</sequence>
<reference evidence="1 2" key="1">
    <citation type="submission" date="2018-07" db="EMBL/GenBank/DDBJ databases">
        <title>Venubactetium sediminum gen. nov., sp. nov., isolated from a marine solar saltern.</title>
        <authorList>
            <person name="Wang S."/>
        </authorList>
    </citation>
    <scope>NUCLEOTIDE SEQUENCE [LARGE SCALE GENOMIC DNA]</scope>
    <source>
        <strain evidence="1 2">WD2A32</strain>
    </source>
</reference>
<comment type="caution">
    <text evidence="1">The sequence shown here is derived from an EMBL/GenBank/DDBJ whole genome shotgun (WGS) entry which is preliminary data.</text>
</comment>
<name>A0A369T807_9PROT</name>
<dbReference type="RefSeq" id="WP_114582714.1">
    <property type="nucleotide sequence ID" value="NZ_QPMH01000012.1"/>
</dbReference>
<dbReference type="AlphaFoldDB" id="A0A369T807"/>
<evidence type="ECO:0000313" key="2">
    <source>
        <dbReference type="Proteomes" id="UP000253941"/>
    </source>
</evidence>
<protein>
    <submittedName>
        <fullName evidence="1">Uncharacterized protein</fullName>
    </submittedName>
</protein>
<keyword evidence="2" id="KW-1185">Reference proteome</keyword>
<dbReference type="EMBL" id="QPMH01000012">
    <property type="protein sequence ID" value="RDD61461.1"/>
    <property type="molecule type" value="Genomic_DNA"/>
</dbReference>
<evidence type="ECO:0000313" key="1">
    <source>
        <dbReference type="EMBL" id="RDD61461.1"/>
    </source>
</evidence>
<accession>A0A369T807</accession>
<dbReference type="Proteomes" id="UP000253941">
    <property type="component" value="Unassembled WGS sequence"/>
</dbReference>
<proteinExistence type="predicted"/>
<organism evidence="1 2">
    <name type="scientific">Ferruginivarius sediminum</name>
    <dbReference type="NCBI Taxonomy" id="2661937"/>
    <lineage>
        <taxon>Bacteria</taxon>
        <taxon>Pseudomonadati</taxon>
        <taxon>Pseudomonadota</taxon>
        <taxon>Alphaproteobacteria</taxon>
        <taxon>Rhodospirillales</taxon>
        <taxon>Rhodospirillaceae</taxon>
        <taxon>Ferruginivarius</taxon>
    </lineage>
</organism>